<proteinExistence type="predicted"/>
<dbReference type="EMBL" id="MN642089">
    <property type="protein sequence ID" value="QGH71953.1"/>
    <property type="molecule type" value="Genomic_DNA"/>
</dbReference>
<keyword evidence="2" id="KW-1185">Reference proteome</keyword>
<protein>
    <submittedName>
        <fullName evidence="1">Uncharacterized protein</fullName>
    </submittedName>
</protein>
<accession>A0A6B7ZEL3</accession>
<sequence>MTYSFQNEVIKSLPTGHRFIRMVSGANNTTIVYTVKNAVKHELVMPKMDISRYFYKIPTIFIPENSSYNDLYELISERYGLGLQKNIDFYNSATVPVTESPVYMELPVNESCCAYYGNIRCYVLKHNLYNGNLKPVRDLTSTDGSTYLNKLKIKSYFIGKLICLADHLTIGDTLTPDIVELLVSDMDGQTYPGASDSYRYILSDAKVIDLFNDGISDILLIETFQGLLSIRYSLN</sequence>
<evidence type="ECO:0000313" key="2">
    <source>
        <dbReference type="Proteomes" id="UP000464669"/>
    </source>
</evidence>
<dbReference type="InterPro" id="IPR057701">
    <property type="entry name" value="DUF7941"/>
</dbReference>
<reference evidence="1 2" key="1">
    <citation type="submission" date="2019-11" db="EMBL/GenBank/DDBJ databases">
        <authorList>
            <person name="Lewis R."/>
            <person name="Clooney A.G."/>
            <person name="Stockdale S.R."/>
            <person name="Buttimer C."/>
            <person name="Draper L.A."/>
            <person name="Ross R.P."/>
            <person name="Hill C."/>
        </authorList>
    </citation>
    <scope>NUCLEOTIDE SEQUENCE [LARGE SCALE GENOMIC DNA]</scope>
</reference>
<dbReference type="Proteomes" id="UP000464669">
    <property type="component" value="Segment"/>
</dbReference>
<evidence type="ECO:0000313" key="1">
    <source>
        <dbReference type="EMBL" id="QGH71953.1"/>
    </source>
</evidence>
<organism evidence="1 2">
    <name type="scientific">Klebsiella phage N1M2</name>
    <dbReference type="NCBI Taxonomy" id="2664939"/>
    <lineage>
        <taxon>Viruses</taxon>
        <taxon>Duplodnaviria</taxon>
        <taxon>Heunggongvirae</taxon>
        <taxon>Uroviricota</taxon>
        <taxon>Caudoviricetes</taxon>
        <taxon>Chimalliviridae</taxon>
        <taxon>Nimduovirus</taxon>
        <taxon>Nimduovirus N1M2</taxon>
    </lineage>
</organism>
<name>A0A6B7ZEL3_9CAUD</name>
<dbReference type="Pfam" id="PF25613">
    <property type="entry name" value="DUF7941"/>
    <property type="match status" value="1"/>
</dbReference>
<gene>
    <name evidence="1" type="ORF">N1M2_90</name>
</gene>